<keyword evidence="6" id="KW-0067">ATP-binding</keyword>
<dbReference type="PANTHER" id="PTHR12561">
    <property type="entry name" value="LIPOATE-PROTEIN LIGASE"/>
    <property type="match status" value="1"/>
</dbReference>
<evidence type="ECO:0000259" key="8">
    <source>
        <dbReference type="PROSITE" id="PS51733"/>
    </source>
</evidence>
<reference evidence="9 10" key="1">
    <citation type="journal article" date="2022" name="Genome Biol. Evol.">
        <title>Host diet, physiology and behaviors set the stage for Lachnospiraceae cladogenesis.</title>
        <authorList>
            <person name="Vera-Ponce De Leon A."/>
            <person name="Schneider M."/>
            <person name="Jahnes B.C."/>
            <person name="Sadowski V."/>
            <person name="Camuy-Velez L.A."/>
            <person name="Duan J."/>
            <person name="Sabree Z.L."/>
        </authorList>
    </citation>
    <scope>NUCLEOTIDE SEQUENCE [LARGE SCALE GENOMIC DNA]</scope>
    <source>
        <strain evidence="9 10">PAL227</strain>
    </source>
</reference>
<protein>
    <recommendedName>
        <fullName evidence="3">lipoate--protein ligase</fullName>
        <ecNumber evidence="3">6.3.1.20</ecNumber>
    </recommendedName>
</protein>
<dbReference type="Gene3D" id="3.30.390.50">
    <property type="entry name" value="CO dehydrogenase flavoprotein, C-terminal domain"/>
    <property type="match status" value="1"/>
</dbReference>
<dbReference type="CDD" id="cd16443">
    <property type="entry name" value="LplA"/>
    <property type="match status" value="1"/>
</dbReference>
<keyword evidence="5" id="KW-0547">Nucleotide-binding</keyword>
<evidence type="ECO:0000256" key="5">
    <source>
        <dbReference type="ARBA" id="ARBA00022741"/>
    </source>
</evidence>
<evidence type="ECO:0000313" key="9">
    <source>
        <dbReference type="EMBL" id="MCP1108925.1"/>
    </source>
</evidence>
<evidence type="ECO:0000256" key="4">
    <source>
        <dbReference type="ARBA" id="ARBA00022598"/>
    </source>
</evidence>
<evidence type="ECO:0000256" key="3">
    <source>
        <dbReference type="ARBA" id="ARBA00012367"/>
    </source>
</evidence>
<feature type="domain" description="BPL/LPL catalytic" evidence="8">
    <location>
        <begin position="28"/>
        <end position="215"/>
    </location>
</feature>
<gene>
    <name evidence="9" type="ORF">NK118_01505</name>
</gene>
<dbReference type="SUPFAM" id="SSF82649">
    <property type="entry name" value="SufE/NifU"/>
    <property type="match status" value="1"/>
</dbReference>
<keyword evidence="4 9" id="KW-0436">Ligase</keyword>
<keyword evidence="10" id="KW-1185">Reference proteome</keyword>
<dbReference type="InterPro" id="IPR004143">
    <property type="entry name" value="BPL_LPL_catalytic"/>
</dbReference>
<evidence type="ECO:0000256" key="6">
    <source>
        <dbReference type="ARBA" id="ARBA00022840"/>
    </source>
</evidence>
<comment type="pathway">
    <text evidence="1">Protein modification; protein lipoylation via exogenous pathway; protein N(6)-(lipoyl)lysine from lipoate: step 2/2.</text>
</comment>
<evidence type="ECO:0000256" key="7">
    <source>
        <dbReference type="ARBA" id="ARBA00048037"/>
    </source>
</evidence>
<proteinExistence type="predicted"/>
<sequence length="332" mass="37637">MKNRYLYISEVTDATHNLALEEYALTHFSEGTIILLWQNAKTIVVGRHQNTMEEINQKYVDDHKITVVRRMTGGGAVYHDLGNLNYSIITDNKGDETSQMKHLAAPLIDTLRQMGIDAEFSGRNDVVVDGKKVSGTAQRLYKNRILHHGCILFDADLSAVSHCLNVDQAKFKSKAVKSVKSRVANIVDFLDCKVSMEEFKGRLSDNLIASKNYQYLVLNETDYANISEIKISRYQNWNWNYGEAMATSIYNKVRYVGGKLEANVDVKEGKIARCKLLGDFMARCSVAEVERRLQGCRYVYEDIVEALNGCHLSDYFGQITKEEVVACICCRE</sequence>
<evidence type="ECO:0000256" key="2">
    <source>
        <dbReference type="ARBA" id="ARBA00005124"/>
    </source>
</evidence>
<accession>A0ABT1EE24</accession>
<dbReference type="GO" id="GO:0016979">
    <property type="term" value="F:lipoate-protein ligase activity"/>
    <property type="evidence" value="ECO:0007669"/>
    <property type="project" value="UniProtKB-EC"/>
</dbReference>
<dbReference type="SUPFAM" id="SSF55681">
    <property type="entry name" value="Class II aaRS and biotin synthetases"/>
    <property type="match status" value="1"/>
</dbReference>
<evidence type="ECO:0000313" key="10">
    <source>
        <dbReference type="Proteomes" id="UP001523565"/>
    </source>
</evidence>
<evidence type="ECO:0000256" key="1">
    <source>
        <dbReference type="ARBA" id="ARBA00005085"/>
    </source>
</evidence>
<dbReference type="InterPro" id="IPR004562">
    <property type="entry name" value="LipoylTrfase_LipoateP_Ligase"/>
</dbReference>
<dbReference type="RefSeq" id="WP_262067830.1">
    <property type="nucleotide sequence ID" value="NZ_JAMXOC010000001.1"/>
</dbReference>
<dbReference type="InterPro" id="IPR019491">
    <property type="entry name" value="Lipoate_protein_ligase_C"/>
</dbReference>
<dbReference type="Proteomes" id="UP001523565">
    <property type="component" value="Unassembled WGS sequence"/>
</dbReference>
<dbReference type="EMBL" id="JAMZFV010000001">
    <property type="protein sequence ID" value="MCP1108925.1"/>
    <property type="molecule type" value="Genomic_DNA"/>
</dbReference>
<organism evidence="9 10">
    <name type="scientific">Ohessyouella blattaphilus</name>
    <dbReference type="NCBI Taxonomy" id="2949333"/>
    <lineage>
        <taxon>Bacteria</taxon>
        <taxon>Bacillati</taxon>
        <taxon>Bacillota</taxon>
        <taxon>Clostridia</taxon>
        <taxon>Lachnospirales</taxon>
        <taxon>Lachnospiraceae</taxon>
        <taxon>Ohessyouella</taxon>
    </lineage>
</organism>
<dbReference type="Gene3D" id="3.30.930.10">
    <property type="entry name" value="Bira Bifunctional Protein, Domain 2"/>
    <property type="match status" value="1"/>
</dbReference>
<dbReference type="PROSITE" id="PS51733">
    <property type="entry name" value="BPL_LPL_CATALYTIC"/>
    <property type="match status" value="1"/>
</dbReference>
<dbReference type="EC" id="6.3.1.20" evidence="3"/>
<dbReference type="PANTHER" id="PTHR12561:SF3">
    <property type="entry name" value="LIPOYLTRANSFERASE 1, MITOCHONDRIAL"/>
    <property type="match status" value="1"/>
</dbReference>
<comment type="pathway">
    <text evidence="2">Protein modification; protein lipoylation via exogenous pathway; protein N(6)-(lipoyl)lysine from lipoate: step 1/2.</text>
</comment>
<comment type="caution">
    <text evidence="9">The sequence shown here is derived from an EMBL/GenBank/DDBJ whole genome shotgun (WGS) entry which is preliminary data.</text>
</comment>
<dbReference type="Pfam" id="PF21948">
    <property type="entry name" value="LplA-B_cat"/>
    <property type="match status" value="1"/>
</dbReference>
<dbReference type="InterPro" id="IPR045864">
    <property type="entry name" value="aa-tRNA-synth_II/BPL/LPL"/>
</dbReference>
<dbReference type="Pfam" id="PF10437">
    <property type="entry name" value="Lip_prot_lig_C"/>
    <property type="match status" value="1"/>
</dbReference>
<comment type="catalytic activity">
    <reaction evidence="7">
        <text>L-lysyl-[lipoyl-carrier protein] + (R)-lipoate + ATP = N(6)-[(R)-lipoyl]-L-lysyl-[lipoyl-carrier protein] + AMP + diphosphate + H(+)</text>
        <dbReference type="Rhea" id="RHEA:49288"/>
        <dbReference type="Rhea" id="RHEA-COMP:10500"/>
        <dbReference type="Rhea" id="RHEA-COMP:10502"/>
        <dbReference type="ChEBI" id="CHEBI:15378"/>
        <dbReference type="ChEBI" id="CHEBI:29969"/>
        <dbReference type="ChEBI" id="CHEBI:30616"/>
        <dbReference type="ChEBI" id="CHEBI:33019"/>
        <dbReference type="ChEBI" id="CHEBI:83088"/>
        <dbReference type="ChEBI" id="CHEBI:83099"/>
        <dbReference type="ChEBI" id="CHEBI:456215"/>
        <dbReference type="EC" id="6.3.1.20"/>
    </reaction>
</comment>
<dbReference type="NCBIfam" id="TIGR00545">
    <property type="entry name" value="lipoyltrans"/>
    <property type="match status" value="1"/>
</dbReference>
<name>A0ABT1EE24_9FIRM</name>